<dbReference type="SUPFAM" id="SSF53448">
    <property type="entry name" value="Nucleotide-diphospho-sugar transferases"/>
    <property type="match status" value="1"/>
</dbReference>
<dbReference type="InterPro" id="IPR001173">
    <property type="entry name" value="Glyco_trans_2-like"/>
</dbReference>
<evidence type="ECO:0000313" key="2">
    <source>
        <dbReference type="EMBL" id="THD66773.1"/>
    </source>
</evidence>
<dbReference type="RefSeq" id="WP_136336842.1">
    <property type="nucleotide sequence ID" value="NZ_QXMP01000013.1"/>
</dbReference>
<organism evidence="2 3">
    <name type="scientific">Robertkochia marina</name>
    <dbReference type="NCBI Taxonomy" id="1227945"/>
    <lineage>
        <taxon>Bacteria</taxon>
        <taxon>Pseudomonadati</taxon>
        <taxon>Bacteroidota</taxon>
        <taxon>Flavobacteriia</taxon>
        <taxon>Flavobacteriales</taxon>
        <taxon>Flavobacteriaceae</taxon>
        <taxon>Robertkochia</taxon>
    </lineage>
</organism>
<dbReference type="AlphaFoldDB" id="A0A4S3M1C5"/>
<sequence length="314" mass="36464">MKLSFVLPAYNVAPFLQKCLDSIYSQNIELEDYEVIVINDGSTDDTEKILELFASKYSNFRFYSIKNGGVGRARNFGMDRAKGDFIWFVDPDDIISKDVLSKIIGHLNASMDIVFVGYQIIKGNRSINKVSFERGVWDTADFLNSGNYHNTVWCKIFKRKFLSDNQLRFNENLVVSEDLDFSFKALMKADIVNTLNVLAYEYFIRNGSLMNRRDQETMNRLARQSLMTSRELLKALSTIDSKILRNAFEKWWDQFNYGLILSLYRYNYSGKVRNEVICGLSSIGAYPLRSTSGFKKWVIKKPWLIKPYFKLRGL</sequence>
<name>A0A4S3M1C5_9FLAO</name>
<protein>
    <submittedName>
        <fullName evidence="2">Glycosyltransferase</fullName>
    </submittedName>
</protein>
<keyword evidence="3" id="KW-1185">Reference proteome</keyword>
<dbReference type="Gene3D" id="3.90.550.10">
    <property type="entry name" value="Spore Coat Polysaccharide Biosynthesis Protein SpsA, Chain A"/>
    <property type="match status" value="1"/>
</dbReference>
<gene>
    <name evidence="2" type="ORF">E7Z59_13425</name>
</gene>
<evidence type="ECO:0000313" key="3">
    <source>
        <dbReference type="Proteomes" id="UP000305939"/>
    </source>
</evidence>
<reference evidence="2 3" key="1">
    <citation type="submission" date="2019-04" db="EMBL/GenBank/DDBJ databases">
        <title>Draft genome sequence of Robertkochia marina CC-AMO-30D.</title>
        <authorList>
            <person name="Hameed A."/>
            <person name="Lin S.-Y."/>
            <person name="Shahina M."/>
            <person name="Lai W.-A."/>
            <person name="Young C.-C."/>
        </authorList>
    </citation>
    <scope>NUCLEOTIDE SEQUENCE [LARGE SCALE GENOMIC DNA]</scope>
    <source>
        <strain evidence="2 3">CC-AMO-30D</strain>
    </source>
</reference>
<dbReference type="Proteomes" id="UP000305939">
    <property type="component" value="Unassembled WGS sequence"/>
</dbReference>
<feature type="domain" description="Glycosyltransferase 2-like" evidence="1">
    <location>
        <begin position="4"/>
        <end position="160"/>
    </location>
</feature>
<evidence type="ECO:0000259" key="1">
    <source>
        <dbReference type="Pfam" id="PF00535"/>
    </source>
</evidence>
<dbReference type="GO" id="GO:0016758">
    <property type="term" value="F:hexosyltransferase activity"/>
    <property type="evidence" value="ECO:0007669"/>
    <property type="project" value="UniProtKB-ARBA"/>
</dbReference>
<dbReference type="InterPro" id="IPR029044">
    <property type="entry name" value="Nucleotide-diphossugar_trans"/>
</dbReference>
<dbReference type="CDD" id="cd00761">
    <property type="entry name" value="Glyco_tranf_GTA_type"/>
    <property type="match status" value="1"/>
</dbReference>
<dbReference type="OrthoDB" id="396512at2"/>
<dbReference type="PANTHER" id="PTHR22916">
    <property type="entry name" value="GLYCOSYLTRANSFERASE"/>
    <property type="match status" value="1"/>
</dbReference>
<dbReference type="Pfam" id="PF00535">
    <property type="entry name" value="Glycos_transf_2"/>
    <property type="match status" value="1"/>
</dbReference>
<dbReference type="EMBL" id="SSMC01000003">
    <property type="protein sequence ID" value="THD66773.1"/>
    <property type="molecule type" value="Genomic_DNA"/>
</dbReference>
<comment type="caution">
    <text evidence="2">The sequence shown here is derived from an EMBL/GenBank/DDBJ whole genome shotgun (WGS) entry which is preliminary data.</text>
</comment>
<accession>A0A4S3M1C5</accession>
<proteinExistence type="predicted"/>
<keyword evidence="2" id="KW-0808">Transferase</keyword>